<dbReference type="InterPro" id="IPR036390">
    <property type="entry name" value="WH_DNA-bd_sf"/>
</dbReference>
<dbReference type="CDD" id="cd07377">
    <property type="entry name" value="WHTH_GntR"/>
    <property type="match status" value="1"/>
</dbReference>
<dbReference type="PANTHER" id="PTHR43537">
    <property type="entry name" value="TRANSCRIPTIONAL REGULATOR, GNTR FAMILY"/>
    <property type="match status" value="1"/>
</dbReference>
<dbReference type="SMART" id="SM00345">
    <property type="entry name" value="HTH_GNTR"/>
    <property type="match status" value="1"/>
</dbReference>
<dbReference type="InterPro" id="IPR000524">
    <property type="entry name" value="Tscrpt_reg_HTH_GntR"/>
</dbReference>
<evidence type="ECO:0000259" key="5">
    <source>
        <dbReference type="PROSITE" id="PS50949"/>
    </source>
</evidence>
<evidence type="ECO:0000256" key="2">
    <source>
        <dbReference type="ARBA" id="ARBA00023125"/>
    </source>
</evidence>
<dbReference type="EMBL" id="MCIF01000002">
    <property type="protein sequence ID" value="RAQ97579.1"/>
    <property type="molecule type" value="Genomic_DNA"/>
</dbReference>
<sequence length="226" mass="25818">MNIRTPILGRRVLREDIKEFLIDAIVKGHYRPGERIVESRVAQELGVSQGPVREALRDLELLGFVVSSPYRGTQVRKVSRRDLLELYPIRAALEGVAARAAAIRIDEATLQQLEELLAEMRDAAARNELHAQTAANIAFHRLIVQAAGNRLLLQYWDSMQLYTTTFVTVAMAQRTPQELAERHQVIIEALRDRDPQRAEQVMRRHIEEAGEWLQAVPPSEEEQEQE</sequence>
<dbReference type="RefSeq" id="WP_112432071.1">
    <property type="nucleotide sequence ID" value="NZ_MCIF01000002.1"/>
</dbReference>
<gene>
    <name evidence="6" type="ORF">A4R35_18725</name>
</gene>
<evidence type="ECO:0000256" key="1">
    <source>
        <dbReference type="ARBA" id="ARBA00023015"/>
    </source>
</evidence>
<dbReference type="Gene3D" id="1.10.10.10">
    <property type="entry name" value="Winged helix-like DNA-binding domain superfamily/Winged helix DNA-binding domain"/>
    <property type="match status" value="1"/>
</dbReference>
<dbReference type="InterPro" id="IPR008920">
    <property type="entry name" value="TF_FadR/GntR_C"/>
</dbReference>
<dbReference type="PANTHER" id="PTHR43537:SF24">
    <property type="entry name" value="GLUCONATE OPERON TRANSCRIPTIONAL REPRESSOR"/>
    <property type="match status" value="1"/>
</dbReference>
<protein>
    <recommendedName>
        <fullName evidence="5">HTH gntR-type domain-containing protein</fullName>
    </recommendedName>
</protein>
<dbReference type="SMART" id="SM00895">
    <property type="entry name" value="FCD"/>
    <property type="match status" value="1"/>
</dbReference>
<keyword evidence="1" id="KW-0805">Transcription regulation</keyword>
<proteinExistence type="predicted"/>
<feature type="domain" description="HTH gntR-type" evidence="5">
    <location>
        <begin position="11"/>
        <end position="78"/>
    </location>
</feature>
<dbReference type="Pfam" id="PF00392">
    <property type="entry name" value="GntR"/>
    <property type="match status" value="1"/>
</dbReference>
<reference evidence="6 7" key="1">
    <citation type="submission" date="2016-08" db="EMBL/GenBank/DDBJ databases">
        <title>Analysis of Carbohydrate Active Enzymes in Thermogemmatispora T81 Reveals Carbohydrate Degradation Ability.</title>
        <authorList>
            <person name="Tomazini A."/>
            <person name="Lal S."/>
            <person name="Stott M."/>
            <person name="Henrissat B."/>
            <person name="Polikarpov I."/>
            <person name="Sparling R."/>
            <person name="Levin D.B."/>
        </authorList>
    </citation>
    <scope>NUCLEOTIDE SEQUENCE [LARGE SCALE GENOMIC DNA]</scope>
    <source>
        <strain evidence="6 7">T81</strain>
    </source>
</reference>
<accession>A0A328VKD1</accession>
<dbReference type="GO" id="GO:0003677">
    <property type="term" value="F:DNA binding"/>
    <property type="evidence" value="ECO:0007669"/>
    <property type="project" value="UniProtKB-KW"/>
</dbReference>
<dbReference type="Gene3D" id="1.20.120.530">
    <property type="entry name" value="GntR ligand-binding domain-like"/>
    <property type="match status" value="1"/>
</dbReference>
<organism evidence="6 7">
    <name type="scientific">Thermogemmatispora tikiterensis</name>
    <dbReference type="NCBI Taxonomy" id="1825093"/>
    <lineage>
        <taxon>Bacteria</taxon>
        <taxon>Bacillati</taxon>
        <taxon>Chloroflexota</taxon>
        <taxon>Ktedonobacteria</taxon>
        <taxon>Thermogemmatisporales</taxon>
        <taxon>Thermogemmatisporaceae</taxon>
        <taxon>Thermogemmatispora</taxon>
    </lineage>
</organism>
<dbReference type="InterPro" id="IPR011711">
    <property type="entry name" value="GntR_C"/>
</dbReference>
<dbReference type="AlphaFoldDB" id="A0A328VKD1"/>
<evidence type="ECO:0000256" key="3">
    <source>
        <dbReference type="ARBA" id="ARBA00023163"/>
    </source>
</evidence>
<dbReference type="SUPFAM" id="SSF46785">
    <property type="entry name" value="Winged helix' DNA-binding domain"/>
    <property type="match status" value="1"/>
</dbReference>
<keyword evidence="3" id="KW-0804">Transcription</keyword>
<dbReference type="GO" id="GO:0003700">
    <property type="term" value="F:DNA-binding transcription factor activity"/>
    <property type="evidence" value="ECO:0007669"/>
    <property type="project" value="InterPro"/>
</dbReference>
<keyword evidence="4" id="KW-0175">Coiled coil</keyword>
<name>A0A328VKD1_9CHLR</name>
<evidence type="ECO:0000313" key="7">
    <source>
        <dbReference type="Proteomes" id="UP000248706"/>
    </source>
</evidence>
<keyword evidence="7" id="KW-1185">Reference proteome</keyword>
<dbReference type="Pfam" id="PF07729">
    <property type="entry name" value="FCD"/>
    <property type="match status" value="1"/>
</dbReference>
<evidence type="ECO:0000256" key="4">
    <source>
        <dbReference type="SAM" id="Coils"/>
    </source>
</evidence>
<evidence type="ECO:0000313" key="6">
    <source>
        <dbReference type="EMBL" id="RAQ97579.1"/>
    </source>
</evidence>
<dbReference type="Proteomes" id="UP000248706">
    <property type="component" value="Unassembled WGS sequence"/>
</dbReference>
<dbReference type="OrthoDB" id="9781630at2"/>
<dbReference type="InterPro" id="IPR036388">
    <property type="entry name" value="WH-like_DNA-bd_sf"/>
</dbReference>
<keyword evidence="2" id="KW-0238">DNA-binding</keyword>
<dbReference type="PROSITE" id="PS50949">
    <property type="entry name" value="HTH_GNTR"/>
    <property type="match status" value="1"/>
</dbReference>
<feature type="coiled-coil region" evidence="4">
    <location>
        <begin position="103"/>
        <end position="133"/>
    </location>
</feature>
<comment type="caution">
    <text evidence="6">The sequence shown here is derived from an EMBL/GenBank/DDBJ whole genome shotgun (WGS) entry which is preliminary data.</text>
</comment>
<dbReference type="SUPFAM" id="SSF48008">
    <property type="entry name" value="GntR ligand-binding domain-like"/>
    <property type="match status" value="1"/>
</dbReference>